<dbReference type="InterPro" id="IPR017853">
    <property type="entry name" value="GH"/>
</dbReference>
<evidence type="ECO:0000256" key="2">
    <source>
        <dbReference type="ARBA" id="ARBA00022801"/>
    </source>
</evidence>
<dbReference type="SUPFAM" id="SSF51445">
    <property type="entry name" value="(Trans)glycosidases"/>
    <property type="match status" value="1"/>
</dbReference>
<dbReference type="AlphaFoldDB" id="A0A9W4TQ74"/>
<dbReference type="Proteomes" id="UP001154255">
    <property type="component" value="Unassembled WGS sequence"/>
</dbReference>
<dbReference type="EMBL" id="CAMXCM010000005">
    <property type="protein sequence ID" value="CAI3949550.1"/>
    <property type="molecule type" value="Genomic_DNA"/>
</dbReference>
<dbReference type="Gene3D" id="3.20.20.300">
    <property type="entry name" value="Glycoside hydrolase, family 3, N-terminal domain"/>
    <property type="match status" value="1"/>
</dbReference>
<dbReference type="Proteomes" id="UP001154259">
    <property type="component" value="Unassembled WGS sequence"/>
</dbReference>
<dbReference type="Pfam" id="PF00933">
    <property type="entry name" value="Glyco_hydro_3"/>
    <property type="match status" value="1"/>
</dbReference>
<dbReference type="EMBL" id="CAMXCS010000006">
    <property type="protein sequence ID" value="CAI3953616.1"/>
    <property type="molecule type" value="Genomic_DNA"/>
</dbReference>
<dbReference type="InterPro" id="IPR002772">
    <property type="entry name" value="Glyco_hydro_3_C"/>
</dbReference>
<dbReference type="Gene3D" id="3.40.50.1700">
    <property type="entry name" value="Glycoside hydrolase family 3 C-terminal domain"/>
    <property type="match status" value="1"/>
</dbReference>
<evidence type="ECO:0000313" key="8">
    <source>
        <dbReference type="Proteomes" id="UP001154259"/>
    </source>
</evidence>
<dbReference type="InterPro" id="IPR036881">
    <property type="entry name" value="Glyco_hydro_3_C_sf"/>
</dbReference>
<dbReference type="InterPro" id="IPR001764">
    <property type="entry name" value="Glyco_hydro_3_N"/>
</dbReference>
<keyword evidence="2" id="KW-0378">Hydrolase</keyword>
<protein>
    <submittedName>
        <fullName evidence="5 6">Periplasmic beta-glucosidase and related glycosidases (BglX)</fullName>
    </submittedName>
</protein>
<evidence type="ECO:0000259" key="4">
    <source>
        <dbReference type="SMART" id="SM01217"/>
    </source>
</evidence>
<dbReference type="Pfam" id="PF01915">
    <property type="entry name" value="Glyco_hydro_3_C"/>
    <property type="match status" value="1"/>
</dbReference>
<gene>
    <name evidence="6" type="ORF">R53529_LOCUS1856</name>
    <name evidence="5" type="ORF">R53530_LOCUS1738</name>
</gene>
<reference evidence="5" key="1">
    <citation type="submission" date="2022-10" db="EMBL/GenBank/DDBJ databases">
        <authorList>
            <person name="Botero Cardona J."/>
        </authorList>
    </citation>
    <scope>NUCLEOTIDE SEQUENCE</scope>
    <source>
        <strain evidence="5">LMG 31819</strain>
        <strain evidence="6">R-53529</strain>
    </source>
</reference>
<comment type="caution">
    <text evidence="5">The sequence shown here is derived from an EMBL/GenBank/DDBJ whole genome shotgun (WGS) entry which is preliminary data.</text>
</comment>
<proteinExistence type="inferred from homology"/>
<name>A0A9W4TQ74_9PROT</name>
<dbReference type="SMART" id="SM01217">
    <property type="entry name" value="Fn3_like"/>
    <property type="match status" value="1"/>
</dbReference>
<dbReference type="PANTHER" id="PTHR42715">
    <property type="entry name" value="BETA-GLUCOSIDASE"/>
    <property type="match status" value="1"/>
</dbReference>
<keyword evidence="3" id="KW-0732">Signal</keyword>
<feature type="signal peptide" evidence="3">
    <location>
        <begin position="1"/>
        <end position="20"/>
    </location>
</feature>
<dbReference type="PRINTS" id="PR00133">
    <property type="entry name" value="GLHYDRLASE3"/>
</dbReference>
<evidence type="ECO:0000256" key="3">
    <source>
        <dbReference type="SAM" id="SignalP"/>
    </source>
</evidence>
<evidence type="ECO:0000313" key="6">
    <source>
        <dbReference type="EMBL" id="CAI3953616.1"/>
    </source>
</evidence>
<keyword evidence="5" id="KW-0326">Glycosidase</keyword>
<organism evidence="5 7">
    <name type="scientific">Commensalibacter communis</name>
    <dbReference type="NCBI Taxonomy" id="2972786"/>
    <lineage>
        <taxon>Bacteria</taxon>
        <taxon>Pseudomonadati</taxon>
        <taxon>Pseudomonadota</taxon>
        <taxon>Alphaproteobacteria</taxon>
        <taxon>Acetobacterales</taxon>
        <taxon>Acetobacteraceae</taxon>
    </lineage>
</organism>
<dbReference type="Gene3D" id="2.60.40.10">
    <property type="entry name" value="Immunoglobulins"/>
    <property type="match status" value="1"/>
</dbReference>
<dbReference type="InterPro" id="IPR050288">
    <property type="entry name" value="Cellulose_deg_GH3"/>
</dbReference>
<dbReference type="GO" id="GO:0004553">
    <property type="term" value="F:hydrolase activity, hydrolyzing O-glycosyl compounds"/>
    <property type="evidence" value="ECO:0007669"/>
    <property type="project" value="InterPro"/>
</dbReference>
<dbReference type="InterPro" id="IPR013783">
    <property type="entry name" value="Ig-like_fold"/>
</dbReference>
<keyword evidence="8" id="KW-1185">Reference proteome</keyword>
<accession>A0A9W4TQ74</accession>
<evidence type="ECO:0000313" key="7">
    <source>
        <dbReference type="Proteomes" id="UP001154255"/>
    </source>
</evidence>
<dbReference type="SUPFAM" id="SSF52279">
    <property type="entry name" value="Beta-D-glucan exohydrolase, C-terminal domain"/>
    <property type="match status" value="1"/>
</dbReference>
<evidence type="ECO:0000256" key="1">
    <source>
        <dbReference type="ARBA" id="ARBA00005336"/>
    </source>
</evidence>
<dbReference type="GO" id="GO:0005975">
    <property type="term" value="P:carbohydrate metabolic process"/>
    <property type="evidence" value="ECO:0007669"/>
    <property type="project" value="InterPro"/>
</dbReference>
<dbReference type="Pfam" id="PF14310">
    <property type="entry name" value="Fn3-like"/>
    <property type="match status" value="1"/>
</dbReference>
<feature type="domain" description="Fibronectin type III-like" evidence="4">
    <location>
        <begin position="665"/>
        <end position="731"/>
    </location>
</feature>
<sequence>MKISHIFLMSSMLVSMPSLALSVEPVWKDSSLSTEARAKALVKAMTQEEKLQLVVSRYGVHGGPGNESVPKEALGSAGYVPGIPRLGIPAQQITDASLGITNPQNVRPGDAATSLPSGQILSGTFDPDLAYEAGQMMGKEAYHRGFNVLLGGGGAVLVRDPRNGRNFEYLGEDSLVAGNMAAAQIQGVQSQHVIATAKQFAFGAIETNRMKVDMRIGEKEARESDLLAFEIAVKQGKPGAIMCAYNKVNGDYSCENSYLLQLPKKNWAYRGYILTDWGATHSTEKSANAGLDQESGASFDSKVFFGKDLKRAIAKGEVSQGRLDNMVYRIVYSLMDVGAYDHPSYKSNQPEDVAANEAVSQKVAENGIVLLKNSHNVLPLSPQIKKIAIIGGKADQGVMSGGGSSQVTARGGNIIDQTRTQIWPGPVSYFPSSPMKAIQALAPNTKVDFATGNNIQEAVALASHADVAIVFATKWSAEGFDSANLELFGNQNQLIEAVAKTGKPVIVVLETGNPVEMPWLNNVDAVVEAWYPGTSGGPAIANILFGKVNPSGRLTTTWPKALSQVPYPYIAGAGHMPAIQKLNVKQYSAHNQLVSSVNLNEDGANVGYRWYEQKRLTPLYSFGYGLSYTTFKYKKINVVKDFTSDQHLITANVTIENTGKRDGADVIQVYGKMPDGTPSRLLGFKKVDLKAGETKTVAVTLFPASLSHYLPEKHDWEINPGSYEIFVRPNALSTDGLKTTMHLDKIDLPD</sequence>
<dbReference type="InterPro" id="IPR026891">
    <property type="entry name" value="Fn3-like"/>
</dbReference>
<evidence type="ECO:0000313" key="5">
    <source>
        <dbReference type="EMBL" id="CAI3949550.1"/>
    </source>
</evidence>
<dbReference type="InterPro" id="IPR036962">
    <property type="entry name" value="Glyco_hydro_3_N_sf"/>
</dbReference>
<dbReference type="PANTHER" id="PTHR42715:SF10">
    <property type="entry name" value="BETA-GLUCOSIDASE"/>
    <property type="match status" value="1"/>
</dbReference>
<comment type="similarity">
    <text evidence="1">Belongs to the glycosyl hydrolase 3 family.</text>
</comment>
<feature type="chain" id="PRO_5040733228" evidence="3">
    <location>
        <begin position="21"/>
        <end position="750"/>
    </location>
</feature>